<comment type="function">
    <text evidence="6">Specifically methylates the N4 position of cytidine in position 1402 (C1402) of 16S rRNA.</text>
</comment>
<dbReference type="PATRIC" id="fig|1265350.3.peg.222"/>
<dbReference type="PANTHER" id="PTHR11265">
    <property type="entry name" value="S-ADENOSYL-METHYLTRANSFERASE MRAW"/>
    <property type="match status" value="1"/>
</dbReference>
<dbReference type="KEGG" id="baph:IX46_01170"/>
<evidence type="ECO:0000313" key="8">
    <source>
        <dbReference type="Proteomes" id="UP000066321"/>
    </source>
</evidence>
<feature type="binding site" evidence="6">
    <location>
        <position position="108"/>
    </location>
    <ligand>
        <name>S-adenosyl-L-methionine</name>
        <dbReference type="ChEBI" id="CHEBI:59789"/>
    </ligand>
</feature>
<evidence type="ECO:0000256" key="4">
    <source>
        <dbReference type="ARBA" id="ARBA00022679"/>
    </source>
</evidence>
<dbReference type="HAMAP" id="MF_01007">
    <property type="entry name" value="16SrRNA_methyltr_H"/>
    <property type="match status" value="1"/>
</dbReference>
<organism evidence="7 8">
    <name type="scientific">Buchnera aphidicola</name>
    <name type="common">Aphis glycines</name>
    <dbReference type="NCBI Taxonomy" id="1265350"/>
    <lineage>
        <taxon>Bacteria</taxon>
        <taxon>Pseudomonadati</taxon>
        <taxon>Pseudomonadota</taxon>
        <taxon>Gammaproteobacteria</taxon>
        <taxon>Enterobacterales</taxon>
        <taxon>Erwiniaceae</taxon>
        <taxon>Buchnera</taxon>
    </lineage>
</organism>
<protein>
    <recommendedName>
        <fullName evidence="6">Ribosomal RNA small subunit methyltransferase H</fullName>
        <ecNumber evidence="6">2.1.1.199</ecNumber>
    </recommendedName>
    <alternativeName>
        <fullName evidence="6">16S rRNA m(4)C1402 methyltransferase</fullName>
    </alternativeName>
    <alternativeName>
        <fullName evidence="6">rRNA (cytosine-N(4)-)-methyltransferase RsmH</fullName>
    </alternativeName>
</protein>
<evidence type="ECO:0000256" key="1">
    <source>
        <dbReference type="ARBA" id="ARBA00010396"/>
    </source>
</evidence>
<keyword evidence="4 6" id="KW-0808">Transferase</keyword>
<evidence type="ECO:0000256" key="5">
    <source>
        <dbReference type="ARBA" id="ARBA00022691"/>
    </source>
</evidence>
<dbReference type="AlphaFoldDB" id="A0A0M4HG00"/>
<comment type="subcellular location">
    <subcellularLocation>
        <location evidence="6">Cytoplasm</location>
    </subcellularLocation>
</comment>
<dbReference type="InterPro" id="IPR023397">
    <property type="entry name" value="SAM-dep_MeTrfase_MraW_recog"/>
</dbReference>
<evidence type="ECO:0000256" key="6">
    <source>
        <dbReference type="HAMAP-Rule" id="MF_01007"/>
    </source>
</evidence>
<dbReference type="InterPro" id="IPR029063">
    <property type="entry name" value="SAM-dependent_MTases_sf"/>
</dbReference>
<comment type="catalytic activity">
    <reaction evidence="6">
        <text>cytidine(1402) in 16S rRNA + S-adenosyl-L-methionine = N(4)-methylcytidine(1402) in 16S rRNA + S-adenosyl-L-homocysteine + H(+)</text>
        <dbReference type="Rhea" id="RHEA:42928"/>
        <dbReference type="Rhea" id="RHEA-COMP:10286"/>
        <dbReference type="Rhea" id="RHEA-COMP:10287"/>
        <dbReference type="ChEBI" id="CHEBI:15378"/>
        <dbReference type="ChEBI" id="CHEBI:57856"/>
        <dbReference type="ChEBI" id="CHEBI:59789"/>
        <dbReference type="ChEBI" id="CHEBI:74506"/>
        <dbReference type="ChEBI" id="CHEBI:82748"/>
        <dbReference type="EC" id="2.1.1.199"/>
    </reaction>
</comment>
<dbReference type="Gene3D" id="1.10.150.170">
    <property type="entry name" value="Putative methyltransferase TM0872, insert domain"/>
    <property type="match status" value="1"/>
</dbReference>
<dbReference type="SUPFAM" id="SSF81799">
    <property type="entry name" value="Putative methyltransferase TM0872, insert domain"/>
    <property type="match status" value="1"/>
</dbReference>
<dbReference type="GO" id="GO:0005737">
    <property type="term" value="C:cytoplasm"/>
    <property type="evidence" value="ECO:0007669"/>
    <property type="project" value="UniProtKB-SubCell"/>
</dbReference>
<dbReference type="Pfam" id="PF01795">
    <property type="entry name" value="Methyltransf_5"/>
    <property type="match status" value="1"/>
</dbReference>
<dbReference type="Gene3D" id="3.40.50.150">
    <property type="entry name" value="Vaccinia Virus protein VP39"/>
    <property type="match status" value="1"/>
</dbReference>
<keyword evidence="2 6" id="KW-0698">rRNA processing</keyword>
<dbReference type="EC" id="2.1.1.199" evidence="6"/>
<keyword evidence="3 6" id="KW-0489">Methyltransferase</keyword>
<comment type="similarity">
    <text evidence="1 6">Belongs to the methyltransferase superfamily. RsmH family.</text>
</comment>
<dbReference type="GO" id="GO:0070475">
    <property type="term" value="P:rRNA base methylation"/>
    <property type="evidence" value="ECO:0007669"/>
    <property type="project" value="UniProtKB-UniRule"/>
</dbReference>
<dbReference type="OrthoDB" id="9806637at2"/>
<accession>A0A0M4HG00</accession>
<dbReference type="PANTHER" id="PTHR11265:SF0">
    <property type="entry name" value="12S RRNA N4-METHYLCYTIDINE METHYLTRANSFERASE"/>
    <property type="match status" value="1"/>
</dbReference>
<evidence type="ECO:0000313" key="7">
    <source>
        <dbReference type="EMBL" id="ALD15182.1"/>
    </source>
</evidence>
<keyword evidence="6" id="KW-0963">Cytoplasm</keyword>
<feature type="binding site" evidence="6">
    <location>
        <begin position="35"/>
        <end position="37"/>
    </location>
    <ligand>
        <name>S-adenosyl-L-methionine</name>
        <dbReference type="ChEBI" id="CHEBI:59789"/>
    </ligand>
</feature>
<dbReference type="EMBL" id="CP009253">
    <property type="protein sequence ID" value="ALD15182.1"/>
    <property type="molecule type" value="Genomic_DNA"/>
</dbReference>
<dbReference type="NCBIfam" id="TIGR00006">
    <property type="entry name" value="16S rRNA (cytosine(1402)-N(4))-methyltransferase RsmH"/>
    <property type="match status" value="1"/>
</dbReference>
<proteinExistence type="inferred from homology"/>
<dbReference type="GO" id="GO:0071424">
    <property type="term" value="F:rRNA (cytosine-N4-)-methyltransferase activity"/>
    <property type="evidence" value="ECO:0007669"/>
    <property type="project" value="UniProtKB-UniRule"/>
</dbReference>
<sequence length="314" mass="36105">MNQNTKHIPVMKKELIDSLKIQKNGIYIDSTFGMGGHSTAILKKLGKNGKLYAIDQDVNSVLIGRKIQDKRFYIKHDSFSRILNYAKSEKIINKVDGILFDLGISSSQIEDYKRGFSFKKNGPLDMRMNQTCGIKASDWIVQASTKKIIFVLKKFGEERFAKKIAYAIKDYNRTKKITETLELVNIINKAIPKKNAFKHPARRTFQAIRIYINQELKAISNALEDSLKILKPGGRITVISFHSLEDRIIKKFMVKHSVKASVPYGMPITEKEIDKLKICKLKIIHRILPTYEEIQKNPKSRSSILRTAELKKYE</sequence>
<dbReference type="RefSeq" id="WP_053940190.1">
    <property type="nucleotide sequence ID" value="NZ_CP009253.1"/>
</dbReference>
<feature type="binding site" evidence="6">
    <location>
        <position position="55"/>
    </location>
    <ligand>
        <name>S-adenosyl-L-methionine</name>
        <dbReference type="ChEBI" id="CHEBI:59789"/>
    </ligand>
</feature>
<reference evidence="7 8" key="1">
    <citation type="journal article" date="2015" name="J Genomics">
        <title>Whole Genome Sequence of the Soybean Aphid Endosymbiont Buchnera aphidicola and Genetic Differentiation among Biotype-Specific Strains.</title>
        <authorList>
            <person name="Cassone B.J."/>
            <person name="Wenger J.A."/>
            <person name="Michel A.P."/>
        </authorList>
    </citation>
    <scope>NUCLEOTIDE SEQUENCE [LARGE SCALE GENOMIC DNA]</scope>
    <source>
        <strain evidence="7 8">BAg</strain>
    </source>
</reference>
<dbReference type="STRING" id="1265350.IX46_01170"/>
<name>A0A0M4HG00_9GAMM</name>
<feature type="binding site" evidence="6">
    <location>
        <position position="79"/>
    </location>
    <ligand>
        <name>S-adenosyl-L-methionine</name>
        <dbReference type="ChEBI" id="CHEBI:59789"/>
    </ligand>
</feature>
<evidence type="ECO:0000256" key="3">
    <source>
        <dbReference type="ARBA" id="ARBA00022603"/>
    </source>
</evidence>
<gene>
    <name evidence="6" type="primary">rsmH</name>
    <name evidence="7" type="ORF">IX46_01170</name>
</gene>
<dbReference type="Proteomes" id="UP000066321">
    <property type="component" value="Chromosome"/>
</dbReference>
<evidence type="ECO:0000256" key="2">
    <source>
        <dbReference type="ARBA" id="ARBA00022552"/>
    </source>
</evidence>
<dbReference type="SUPFAM" id="SSF53335">
    <property type="entry name" value="S-adenosyl-L-methionine-dependent methyltransferases"/>
    <property type="match status" value="1"/>
</dbReference>
<dbReference type="InterPro" id="IPR002903">
    <property type="entry name" value="RsmH"/>
</dbReference>
<dbReference type="PIRSF" id="PIRSF004486">
    <property type="entry name" value="MraW"/>
    <property type="match status" value="1"/>
</dbReference>
<feature type="binding site" evidence="6">
    <location>
        <position position="101"/>
    </location>
    <ligand>
        <name>S-adenosyl-L-methionine</name>
        <dbReference type="ChEBI" id="CHEBI:59789"/>
    </ligand>
</feature>
<keyword evidence="5 6" id="KW-0949">S-adenosyl-L-methionine</keyword>